<evidence type="ECO:0000259" key="1">
    <source>
        <dbReference type="PROSITE" id="PS51186"/>
    </source>
</evidence>
<dbReference type="RefSeq" id="WP_378126215.1">
    <property type="nucleotide sequence ID" value="NZ_JBHSED010000003.1"/>
</dbReference>
<dbReference type="Gene3D" id="3.40.630.30">
    <property type="match status" value="1"/>
</dbReference>
<comment type="caution">
    <text evidence="2">The sequence shown here is derived from an EMBL/GenBank/DDBJ whole genome shotgun (WGS) entry which is preliminary data.</text>
</comment>
<dbReference type="GO" id="GO:0005840">
    <property type="term" value="C:ribosome"/>
    <property type="evidence" value="ECO:0007669"/>
    <property type="project" value="UniProtKB-KW"/>
</dbReference>
<keyword evidence="2" id="KW-0689">Ribosomal protein</keyword>
<dbReference type="NCBIfam" id="TIGR01575">
    <property type="entry name" value="rimI"/>
    <property type="match status" value="1"/>
</dbReference>
<reference evidence="3" key="1">
    <citation type="journal article" date="2019" name="Int. J. Syst. Evol. Microbiol.">
        <title>The Global Catalogue of Microorganisms (GCM) 10K type strain sequencing project: providing services to taxonomists for standard genome sequencing and annotation.</title>
        <authorList>
            <consortium name="The Broad Institute Genomics Platform"/>
            <consortium name="The Broad Institute Genome Sequencing Center for Infectious Disease"/>
            <person name="Wu L."/>
            <person name="Ma J."/>
        </authorList>
    </citation>
    <scope>NUCLEOTIDE SEQUENCE [LARGE SCALE GENOMIC DNA]</scope>
    <source>
        <strain evidence="3">CGMCC 4.1641</strain>
    </source>
</reference>
<proteinExistence type="predicted"/>
<dbReference type="PROSITE" id="PS51186">
    <property type="entry name" value="GNAT"/>
    <property type="match status" value="1"/>
</dbReference>
<dbReference type="Proteomes" id="UP001595755">
    <property type="component" value="Unassembled WGS sequence"/>
</dbReference>
<keyword evidence="2" id="KW-0808">Transferase</keyword>
<keyword evidence="2" id="KW-0012">Acyltransferase</keyword>
<protein>
    <submittedName>
        <fullName evidence="2">Ribosomal protein S18-alanine N-acetyltransferase</fullName>
        <ecNumber evidence="2">2.3.1.266</ecNumber>
    </submittedName>
</protein>
<evidence type="ECO:0000313" key="3">
    <source>
        <dbReference type="Proteomes" id="UP001595755"/>
    </source>
</evidence>
<dbReference type="EC" id="2.3.1.266" evidence="2"/>
<dbReference type="GO" id="GO:0008999">
    <property type="term" value="F:protein-N-terminal-alanine acetyltransferase activity"/>
    <property type="evidence" value="ECO:0007669"/>
    <property type="project" value="UniProtKB-EC"/>
</dbReference>
<organism evidence="2 3">
    <name type="scientific">Cohnella boryungensis</name>
    <dbReference type="NCBI Taxonomy" id="768479"/>
    <lineage>
        <taxon>Bacteria</taxon>
        <taxon>Bacillati</taxon>
        <taxon>Bacillota</taxon>
        <taxon>Bacilli</taxon>
        <taxon>Bacillales</taxon>
        <taxon>Paenibacillaceae</taxon>
        <taxon>Cohnella</taxon>
    </lineage>
</organism>
<sequence length="165" mass="18807">MNYRLMNLGDVAAVVEIEHEAFTAPWSEEAFRNELTHNLFAKYMVMELDDTVIGYGGMWLILDEAHVTNIAVREKYQGQGLGKALLRELMRTAQFLGARRMTLEVRVSNDRAQSLYRKMGFYSSGVRPNYYSDNLEDALIMWAELDPRNIGDEETAGTAEGETNE</sequence>
<dbReference type="PANTHER" id="PTHR43617:SF35">
    <property type="entry name" value="[RIBOSOMAL PROTEIN BS18]-ALANINE N-ACETYLTRANSFERASE"/>
    <property type="match status" value="1"/>
</dbReference>
<dbReference type="InterPro" id="IPR006464">
    <property type="entry name" value="AcTrfase_RimI/Ard1"/>
</dbReference>
<dbReference type="PANTHER" id="PTHR43617">
    <property type="entry name" value="L-AMINO ACID N-ACETYLTRANSFERASE"/>
    <property type="match status" value="1"/>
</dbReference>
<dbReference type="InterPro" id="IPR016181">
    <property type="entry name" value="Acyl_CoA_acyltransferase"/>
</dbReference>
<dbReference type="Pfam" id="PF00583">
    <property type="entry name" value="Acetyltransf_1"/>
    <property type="match status" value="1"/>
</dbReference>
<dbReference type="SUPFAM" id="SSF55729">
    <property type="entry name" value="Acyl-CoA N-acyltransferases (Nat)"/>
    <property type="match status" value="1"/>
</dbReference>
<keyword evidence="2" id="KW-0687">Ribonucleoprotein</keyword>
<gene>
    <name evidence="2" type="primary">rimI</name>
    <name evidence="2" type="ORF">ACFO1S_03090</name>
</gene>
<feature type="domain" description="N-acetyltransferase" evidence="1">
    <location>
        <begin position="1"/>
        <end position="146"/>
    </location>
</feature>
<keyword evidence="3" id="KW-1185">Reference proteome</keyword>
<dbReference type="InterPro" id="IPR050276">
    <property type="entry name" value="MshD_Acetyltransferase"/>
</dbReference>
<dbReference type="InterPro" id="IPR000182">
    <property type="entry name" value="GNAT_dom"/>
</dbReference>
<accession>A0ABV8S4E3</accession>
<dbReference type="EMBL" id="JBHSED010000003">
    <property type="protein sequence ID" value="MFC4302428.1"/>
    <property type="molecule type" value="Genomic_DNA"/>
</dbReference>
<evidence type="ECO:0000313" key="2">
    <source>
        <dbReference type="EMBL" id="MFC4302428.1"/>
    </source>
</evidence>
<dbReference type="CDD" id="cd04301">
    <property type="entry name" value="NAT_SF"/>
    <property type="match status" value="1"/>
</dbReference>
<name>A0ABV8S4E3_9BACL</name>